<evidence type="ECO:0000256" key="4">
    <source>
        <dbReference type="ARBA" id="ARBA00022679"/>
    </source>
</evidence>
<organism evidence="8 9">
    <name type="scientific">Vibrio chanodichtyis</name>
    <dbReference type="NCBI Taxonomy" id="3027932"/>
    <lineage>
        <taxon>Bacteria</taxon>
        <taxon>Pseudomonadati</taxon>
        <taxon>Pseudomonadota</taxon>
        <taxon>Gammaproteobacteria</taxon>
        <taxon>Vibrionales</taxon>
        <taxon>Vibrionaceae</taxon>
        <taxon>Vibrio</taxon>
    </lineage>
</organism>
<sequence>MKLKSYLSSLPTTDLALEQQQRDLIAFVIENYSASERRALFQAVTNYRIEQLVALFPNRQQHSWSILFTLIDYRDLIQRCPYTASVEWAVIENAASQCYVHWLEFWCQCEIAAIKAKYPIDASSPLQVDLPANDDAYYGGVIKHIEQSELLVQTPSHPQGMSLSDAIVLSNLEVLIQGEKWYEMLPLLSLSAAGQHFILLKHPEDTTFPILVASMLIQDWSINHRWLSYATPFSHQQWQYCLPDHAYQELTRLQIFSPLSLPKCYSLPHFDQQFQSLLSDQHAVCEVLRLTVSGNTQQKLYFLYLAQKELMNLLHQMGYKIGLTIIEQPFMLNFYQTIDPKAYFHVGHCDLNDNGKQTYRGLWNFAMMAKVFSQIDFGQYKRAVREHKKHSSLAKG</sequence>
<dbReference type="Pfam" id="PF17327">
    <property type="entry name" value="AHL_synthase"/>
    <property type="match status" value="1"/>
</dbReference>
<evidence type="ECO:0000256" key="7">
    <source>
        <dbReference type="ARBA" id="ARBA00048576"/>
    </source>
</evidence>
<keyword evidence="5" id="KW-0949">S-adenosyl-L-methionine</keyword>
<proteinExistence type="inferred from homology"/>
<dbReference type="Proteomes" id="UP001216189">
    <property type="component" value="Unassembled WGS sequence"/>
</dbReference>
<dbReference type="EMBL" id="JARBFT010000010">
    <property type="protein sequence ID" value="MDE1515483.1"/>
    <property type="molecule type" value="Genomic_DNA"/>
</dbReference>
<comment type="catalytic activity">
    <reaction evidence="7">
        <text>a fatty acyl-[ACP] + S-adenosyl-L-methionine = an N-acyl-L-homoserine lactone + S-methyl-5'-thioadenosine + holo-[ACP] + H(+)</text>
        <dbReference type="Rhea" id="RHEA:10096"/>
        <dbReference type="Rhea" id="RHEA-COMP:9685"/>
        <dbReference type="Rhea" id="RHEA-COMP:14125"/>
        <dbReference type="ChEBI" id="CHEBI:15378"/>
        <dbReference type="ChEBI" id="CHEBI:17509"/>
        <dbReference type="ChEBI" id="CHEBI:55474"/>
        <dbReference type="ChEBI" id="CHEBI:59789"/>
        <dbReference type="ChEBI" id="CHEBI:64479"/>
        <dbReference type="ChEBI" id="CHEBI:138651"/>
        <dbReference type="EC" id="2.3.1.184"/>
    </reaction>
</comment>
<dbReference type="InterPro" id="IPR035304">
    <property type="entry name" value="AHL_synthase"/>
</dbReference>
<evidence type="ECO:0000256" key="6">
    <source>
        <dbReference type="ARBA" id="ARBA00022929"/>
    </source>
</evidence>
<evidence type="ECO:0000256" key="3">
    <source>
        <dbReference type="ARBA" id="ARBA00022654"/>
    </source>
</evidence>
<dbReference type="EC" id="2.3.1.184" evidence="2"/>
<evidence type="ECO:0000313" key="9">
    <source>
        <dbReference type="Proteomes" id="UP001216189"/>
    </source>
</evidence>
<evidence type="ECO:0000256" key="2">
    <source>
        <dbReference type="ARBA" id="ARBA00012340"/>
    </source>
</evidence>
<evidence type="ECO:0000256" key="1">
    <source>
        <dbReference type="ARBA" id="ARBA00009683"/>
    </source>
</evidence>
<reference evidence="8 9" key="1">
    <citation type="submission" date="2023-02" db="EMBL/GenBank/DDBJ databases">
        <title>Vibrio intestini sp. nov., a close relative of Vibrio cholerae isolated from the intestine of Healthy Culter dabryi.</title>
        <authorList>
            <person name="Wu N."/>
        </authorList>
    </citation>
    <scope>NUCLEOTIDE SEQUENCE [LARGE SCALE GENOMIC DNA]</scope>
    <source>
        <strain evidence="8 9">DSL-7</strain>
    </source>
</reference>
<evidence type="ECO:0000256" key="5">
    <source>
        <dbReference type="ARBA" id="ARBA00022691"/>
    </source>
</evidence>
<keyword evidence="6" id="KW-0071">Autoinducer synthesis</keyword>
<gene>
    <name evidence="8" type="ORF">PUN32_10715</name>
</gene>
<dbReference type="RefSeq" id="WP_274723095.1">
    <property type="nucleotide sequence ID" value="NZ_JARBFT010000010.1"/>
</dbReference>
<comment type="caution">
    <text evidence="8">The sequence shown here is derived from an EMBL/GenBank/DDBJ whole genome shotgun (WGS) entry which is preliminary data.</text>
</comment>
<protein>
    <recommendedName>
        <fullName evidence="2">acyl-homoserine-lactone synthase</fullName>
        <ecNumber evidence="2">2.3.1.184</ecNumber>
    </recommendedName>
</protein>
<accession>A0ABT5V1E4</accession>
<comment type="similarity">
    <text evidence="1">Belongs to the LuxM / VanM family.</text>
</comment>
<keyword evidence="4" id="KW-0808">Transferase</keyword>
<keyword evidence="9" id="KW-1185">Reference proteome</keyword>
<keyword evidence="3" id="KW-0673">Quorum sensing</keyword>
<evidence type="ECO:0000313" key="8">
    <source>
        <dbReference type="EMBL" id="MDE1515483.1"/>
    </source>
</evidence>
<name>A0ABT5V1E4_9VIBR</name>